<dbReference type="GO" id="GO:0046983">
    <property type="term" value="F:protein dimerization activity"/>
    <property type="evidence" value="ECO:0007669"/>
    <property type="project" value="InterPro"/>
</dbReference>
<evidence type="ECO:0000256" key="5">
    <source>
        <dbReference type="ARBA" id="ARBA00023242"/>
    </source>
</evidence>
<evidence type="ECO:0000256" key="4">
    <source>
        <dbReference type="ARBA" id="ARBA00023163"/>
    </source>
</evidence>
<proteinExistence type="predicted"/>
<keyword evidence="2" id="KW-0805">Transcription regulation</keyword>
<dbReference type="Gene3D" id="3.40.1810.10">
    <property type="entry name" value="Transcription factor, MADS-box"/>
    <property type="match status" value="1"/>
</dbReference>
<dbReference type="PANTHER" id="PTHR11945:SF776">
    <property type="entry name" value="AGAMOUS-LIKE 50-RELATED"/>
    <property type="match status" value="1"/>
</dbReference>
<evidence type="ECO:0000256" key="1">
    <source>
        <dbReference type="ARBA" id="ARBA00004123"/>
    </source>
</evidence>
<keyword evidence="8" id="KW-1185">Reference proteome</keyword>
<name>A0AAV1C4N0_OLDCO</name>
<evidence type="ECO:0000313" key="7">
    <source>
        <dbReference type="EMBL" id="CAI9090410.1"/>
    </source>
</evidence>
<feature type="non-terminal residue" evidence="7">
    <location>
        <position position="1"/>
    </location>
</feature>
<dbReference type="SUPFAM" id="SSF55455">
    <property type="entry name" value="SRF-like"/>
    <property type="match status" value="1"/>
</dbReference>
<sequence length="66" mass="7251">NHLQVTFSKRRAGLFKKASEFCTLTGSEPAIVVFSPGDKAYSFSCPGVSEVIEKYENEPSHLSTVQ</sequence>
<dbReference type="FunFam" id="3.40.1810.10:FF:000006">
    <property type="entry name" value="Agamous-like MADS-box protein AGL62"/>
    <property type="match status" value="1"/>
</dbReference>
<dbReference type="PANTHER" id="PTHR11945">
    <property type="entry name" value="MADS BOX PROTEIN"/>
    <property type="match status" value="1"/>
</dbReference>
<comment type="subcellular location">
    <subcellularLocation>
        <location evidence="1">Nucleus</location>
    </subcellularLocation>
</comment>
<protein>
    <submittedName>
        <fullName evidence="7">OLC1v1025174C1</fullName>
    </submittedName>
</protein>
<dbReference type="EMBL" id="OX459118">
    <property type="protein sequence ID" value="CAI9090410.1"/>
    <property type="molecule type" value="Genomic_DNA"/>
</dbReference>
<dbReference type="InterPro" id="IPR036879">
    <property type="entry name" value="TF_MADSbox_sf"/>
</dbReference>
<evidence type="ECO:0000259" key="6">
    <source>
        <dbReference type="PROSITE" id="PS50066"/>
    </source>
</evidence>
<dbReference type="InterPro" id="IPR002100">
    <property type="entry name" value="TF_MADSbox"/>
</dbReference>
<keyword evidence="5" id="KW-0539">Nucleus</keyword>
<dbReference type="PROSITE" id="PS50066">
    <property type="entry name" value="MADS_BOX_2"/>
    <property type="match status" value="1"/>
</dbReference>
<dbReference type="GO" id="GO:0000978">
    <property type="term" value="F:RNA polymerase II cis-regulatory region sequence-specific DNA binding"/>
    <property type="evidence" value="ECO:0007669"/>
    <property type="project" value="TreeGrafter"/>
</dbReference>
<evidence type="ECO:0000256" key="3">
    <source>
        <dbReference type="ARBA" id="ARBA00023125"/>
    </source>
</evidence>
<dbReference type="PRINTS" id="PR00404">
    <property type="entry name" value="MADSDOMAIN"/>
</dbReference>
<dbReference type="Proteomes" id="UP001161247">
    <property type="component" value="Chromosome 1"/>
</dbReference>
<evidence type="ECO:0000313" key="8">
    <source>
        <dbReference type="Proteomes" id="UP001161247"/>
    </source>
</evidence>
<dbReference type="GO" id="GO:0005634">
    <property type="term" value="C:nucleus"/>
    <property type="evidence" value="ECO:0007669"/>
    <property type="project" value="UniProtKB-SubCell"/>
</dbReference>
<keyword evidence="4" id="KW-0804">Transcription</keyword>
<dbReference type="AlphaFoldDB" id="A0AAV1C4N0"/>
<dbReference type="Pfam" id="PF00319">
    <property type="entry name" value="SRF-TF"/>
    <property type="match status" value="1"/>
</dbReference>
<evidence type="ECO:0000256" key="2">
    <source>
        <dbReference type="ARBA" id="ARBA00023015"/>
    </source>
</evidence>
<dbReference type="SMART" id="SM00432">
    <property type="entry name" value="MADS"/>
    <property type="match status" value="1"/>
</dbReference>
<organism evidence="7 8">
    <name type="scientific">Oldenlandia corymbosa var. corymbosa</name>
    <dbReference type="NCBI Taxonomy" id="529605"/>
    <lineage>
        <taxon>Eukaryota</taxon>
        <taxon>Viridiplantae</taxon>
        <taxon>Streptophyta</taxon>
        <taxon>Embryophyta</taxon>
        <taxon>Tracheophyta</taxon>
        <taxon>Spermatophyta</taxon>
        <taxon>Magnoliopsida</taxon>
        <taxon>eudicotyledons</taxon>
        <taxon>Gunneridae</taxon>
        <taxon>Pentapetalae</taxon>
        <taxon>asterids</taxon>
        <taxon>lamiids</taxon>
        <taxon>Gentianales</taxon>
        <taxon>Rubiaceae</taxon>
        <taxon>Rubioideae</taxon>
        <taxon>Spermacoceae</taxon>
        <taxon>Hedyotis-Oldenlandia complex</taxon>
        <taxon>Oldenlandia</taxon>
    </lineage>
</organism>
<accession>A0AAV1C4N0</accession>
<dbReference type="GO" id="GO:0000981">
    <property type="term" value="F:DNA-binding transcription factor activity, RNA polymerase II-specific"/>
    <property type="evidence" value="ECO:0007669"/>
    <property type="project" value="TreeGrafter"/>
</dbReference>
<reference evidence="7" key="1">
    <citation type="submission" date="2023-03" db="EMBL/GenBank/DDBJ databases">
        <authorList>
            <person name="Julca I."/>
        </authorList>
    </citation>
    <scope>NUCLEOTIDE SEQUENCE</scope>
</reference>
<keyword evidence="3" id="KW-0238">DNA-binding</keyword>
<feature type="non-terminal residue" evidence="7">
    <location>
        <position position="66"/>
    </location>
</feature>
<feature type="domain" description="MADS-box" evidence="6">
    <location>
        <begin position="1"/>
        <end position="47"/>
    </location>
</feature>
<gene>
    <name evidence="7" type="ORF">OLC1_LOCUS2576</name>
</gene>